<dbReference type="SMART" id="SM00848">
    <property type="entry name" value="Inhibitor_I29"/>
    <property type="match status" value="1"/>
</dbReference>
<accession>A0A3R6W561</accession>
<comment type="similarity">
    <text evidence="1">Belongs to the peptidase C1 family.</text>
</comment>
<dbReference type="Pfam" id="PF00112">
    <property type="entry name" value="Peptidase_C1"/>
    <property type="match status" value="2"/>
</dbReference>
<protein>
    <recommendedName>
        <fullName evidence="7">Cathepsin propeptide inhibitor domain-containing protein</fullName>
    </recommendedName>
</protein>
<dbReference type="AlphaFoldDB" id="A0A3R6W561"/>
<evidence type="ECO:0000256" key="2">
    <source>
        <dbReference type="ARBA" id="ARBA00023145"/>
    </source>
</evidence>
<feature type="non-terminal residue" evidence="5">
    <location>
        <position position="1"/>
    </location>
</feature>
<keyword evidence="2" id="KW-0865">Zymogen</keyword>
<reference evidence="5 6" key="1">
    <citation type="submission" date="2018-08" db="EMBL/GenBank/DDBJ databases">
        <title>Aphanomyces genome sequencing and annotation.</title>
        <authorList>
            <person name="Minardi D."/>
            <person name="Oidtmann B."/>
            <person name="Van Der Giezen M."/>
            <person name="Studholme D.J."/>
        </authorList>
    </citation>
    <scope>NUCLEOTIDE SEQUENCE [LARGE SCALE GENOMIC DNA]</scope>
    <source>
        <strain evidence="5 6">NJM0002</strain>
    </source>
</reference>
<dbReference type="InterPro" id="IPR013128">
    <property type="entry name" value="Peptidase_C1A"/>
</dbReference>
<proteinExistence type="inferred from homology"/>
<comment type="caution">
    <text evidence="5">The sequence shown here is derived from an EMBL/GenBank/DDBJ whole genome shotgun (WGS) entry which is preliminary data.</text>
</comment>
<evidence type="ECO:0000313" key="6">
    <source>
        <dbReference type="Proteomes" id="UP000285060"/>
    </source>
</evidence>
<dbReference type="GO" id="GO:0008234">
    <property type="term" value="F:cysteine-type peptidase activity"/>
    <property type="evidence" value="ECO:0007669"/>
    <property type="project" value="InterPro"/>
</dbReference>
<dbReference type="PANTHER" id="PTHR12411">
    <property type="entry name" value="CYSTEINE PROTEASE FAMILY C1-RELATED"/>
    <property type="match status" value="1"/>
</dbReference>
<dbReference type="SUPFAM" id="SSF54001">
    <property type="entry name" value="Cysteine proteinases"/>
    <property type="match status" value="1"/>
</dbReference>
<evidence type="ECO:0000256" key="1">
    <source>
        <dbReference type="ARBA" id="ARBA00008455"/>
    </source>
</evidence>
<dbReference type="EMBL" id="QUSY01000001">
    <property type="protein sequence ID" value="RHY35523.1"/>
    <property type="molecule type" value="Genomic_DNA"/>
</dbReference>
<keyword evidence="6" id="KW-1185">Reference proteome</keyword>
<dbReference type="VEuPathDB" id="FungiDB:H310_04555"/>
<dbReference type="GO" id="GO:0006508">
    <property type="term" value="P:proteolysis"/>
    <property type="evidence" value="ECO:0007669"/>
    <property type="project" value="InterPro"/>
</dbReference>
<dbReference type="SMART" id="SM00645">
    <property type="entry name" value="Pept_C1"/>
    <property type="match status" value="1"/>
</dbReference>
<evidence type="ECO:0000313" key="5">
    <source>
        <dbReference type="EMBL" id="RHY35523.1"/>
    </source>
</evidence>
<organism evidence="5 6">
    <name type="scientific">Aphanomyces invadans</name>
    <dbReference type="NCBI Taxonomy" id="157072"/>
    <lineage>
        <taxon>Eukaryota</taxon>
        <taxon>Sar</taxon>
        <taxon>Stramenopiles</taxon>
        <taxon>Oomycota</taxon>
        <taxon>Saprolegniomycetes</taxon>
        <taxon>Saprolegniales</taxon>
        <taxon>Verrucalvaceae</taxon>
        <taxon>Aphanomyces</taxon>
    </lineage>
</organism>
<dbReference type="InterPro" id="IPR000668">
    <property type="entry name" value="Peptidase_C1A_C"/>
</dbReference>
<dbReference type="InterPro" id="IPR013201">
    <property type="entry name" value="Prot_inhib_I29"/>
</dbReference>
<evidence type="ECO:0008006" key="7">
    <source>
        <dbReference type="Google" id="ProtNLM"/>
    </source>
</evidence>
<dbReference type="Pfam" id="PF08246">
    <property type="entry name" value="Inhibitor_I29"/>
    <property type="match status" value="1"/>
</dbReference>
<evidence type="ECO:0000259" key="3">
    <source>
        <dbReference type="SMART" id="SM00645"/>
    </source>
</evidence>
<dbReference type="Proteomes" id="UP000285060">
    <property type="component" value="Unassembled WGS sequence"/>
</dbReference>
<name>A0A3R6W561_9STRA</name>
<dbReference type="Gene3D" id="3.90.70.10">
    <property type="entry name" value="Cysteine proteinases"/>
    <property type="match status" value="1"/>
</dbReference>
<feature type="domain" description="Cathepsin propeptide inhibitor" evidence="4">
    <location>
        <begin position="11"/>
        <end position="67"/>
    </location>
</feature>
<evidence type="ECO:0000259" key="4">
    <source>
        <dbReference type="SMART" id="SM00848"/>
    </source>
</evidence>
<feature type="domain" description="Peptidase C1A papain C-terminal" evidence="3">
    <location>
        <begin position="108"/>
        <end position="218"/>
    </location>
</feature>
<gene>
    <name evidence="5" type="ORF">DYB32_000023</name>
</gene>
<dbReference type="InterPro" id="IPR038765">
    <property type="entry name" value="Papain-like_cys_pep_sf"/>
</dbReference>
<sequence length="218" mass="24161">IPSPDAFAALFSHWAATFNVEYPSVEERQRRAEVFYDNAKLVAQHNQQVHATYTLELNKFADTTCSILARRLLKIVRPRTLRGTLSNEKVGMMADNEDSIFSLVAKDVPEAIDWRRWGAVSPVKDQGKCGSCWYRRCATKIVSVENASCCRTFSSTGCLESHNLLTHGKKVLLSEQNLIDCAQAFDNHGCSGGLPSHAFEYVKYNGGLDTGAVSCLPL</sequence>